<dbReference type="SUPFAM" id="SSF52047">
    <property type="entry name" value="RNI-like"/>
    <property type="match status" value="1"/>
</dbReference>
<dbReference type="InterPro" id="IPR032675">
    <property type="entry name" value="LRR_dom_sf"/>
</dbReference>
<sequence>MANNNVVLCYFCSFSLLLSQMAKGCRSKCQKLGLIKREPDGVDRISNLPDDVICHILSFLSTKEVVATSVLSTRWRSLWTLVPTLDFEDDWRCFLRTSFVNVVGNVLAQRKAKSIKRLNLSSYIKSYGPDLIHTLVSTAVAQNLAELNLFLFYPFQAGLPSTLFTCRTITVLKLGWTINVNLTSSIYLPSLKILHLYLLYFANDDSLVRLLSGCPVLEELCYEDMKLNNTTSLKVYVPSLKKLHVKSHDKILHVDAPSLEYLQLEDTKIGSYFVGNFPMLQQAHVDIYFDQDGKENVSKFFNGIHQSKLLSLSTYTTEVLTFAGFEFPEFSSLVHLKLHLSILDSNFLIQLLLTKCPNLEVLDIAKIQDCSERRWTQPTTLVPDCLFSSLTVFKFREFKCSEEELEFIGYILENGRVLRTLMIQMVHWLRPKKISRAVSKLRALPRASKDCLINYQILDRRLT</sequence>
<organism evidence="3 4">
    <name type="scientific">Clitoria ternatea</name>
    <name type="common">Butterfly pea</name>
    <dbReference type="NCBI Taxonomy" id="43366"/>
    <lineage>
        <taxon>Eukaryota</taxon>
        <taxon>Viridiplantae</taxon>
        <taxon>Streptophyta</taxon>
        <taxon>Embryophyta</taxon>
        <taxon>Tracheophyta</taxon>
        <taxon>Spermatophyta</taxon>
        <taxon>Magnoliopsida</taxon>
        <taxon>eudicotyledons</taxon>
        <taxon>Gunneridae</taxon>
        <taxon>Pentapetalae</taxon>
        <taxon>rosids</taxon>
        <taxon>fabids</taxon>
        <taxon>Fabales</taxon>
        <taxon>Fabaceae</taxon>
        <taxon>Papilionoideae</taxon>
        <taxon>50 kb inversion clade</taxon>
        <taxon>NPAAA clade</taxon>
        <taxon>indigoferoid/millettioid clade</taxon>
        <taxon>Phaseoleae</taxon>
        <taxon>Clitoria</taxon>
    </lineage>
</organism>
<evidence type="ECO:0000313" key="4">
    <source>
        <dbReference type="Proteomes" id="UP001359559"/>
    </source>
</evidence>
<dbReference type="PANTHER" id="PTHR31900:SF34">
    <property type="entry name" value="EMB|CAB62440.1-RELATED"/>
    <property type="match status" value="1"/>
</dbReference>
<evidence type="ECO:0000256" key="1">
    <source>
        <dbReference type="SAM" id="SignalP"/>
    </source>
</evidence>
<dbReference type="Proteomes" id="UP001359559">
    <property type="component" value="Unassembled WGS sequence"/>
</dbReference>
<name>A0AAN9FBS9_CLITE</name>
<protein>
    <recommendedName>
        <fullName evidence="2">F-box domain-containing protein</fullName>
    </recommendedName>
</protein>
<dbReference type="InterPro" id="IPR036047">
    <property type="entry name" value="F-box-like_dom_sf"/>
</dbReference>
<dbReference type="AlphaFoldDB" id="A0AAN9FBS9"/>
<evidence type="ECO:0000259" key="2">
    <source>
        <dbReference type="PROSITE" id="PS50181"/>
    </source>
</evidence>
<dbReference type="Gene3D" id="3.80.10.10">
    <property type="entry name" value="Ribonuclease Inhibitor"/>
    <property type="match status" value="1"/>
</dbReference>
<evidence type="ECO:0000313" key="3">
    <source>
        <dbReference type="EMBL" id="KAK7272524.1"/>
    </source>
</evidence>
<dbReference type="PROSITE" id="PS50181">
    <property type="entry name" value="FBOX"/>
    <property type="match status" value="1"/>
</dbReference>
<feature type="signal peptide" evidence="1">
    <location>
        <begin position="1"/>
        <end position="24"/>
    </location>
</feature>
<dbReference type="InterPro" id="IPR053781">
    <property type="entry name" value="F-box_AtFBL13-like"/>
</dbReference>
<dbReference type="InterPro" id="IPR006566">
    <property type="entry name" value="FBD"/>
</dbReference>
<dbReference type="Pfam" id="PF08387">
    <property type="entry name" value="FBD"/>
    <property type="match status" value="1"/>
</dbReference>
<dbReference type="Pfam" id="PF00646">
    <property type="entry name" value="F-box"/>
    <property type="match status" value="1"/>
</dbReference>
<feature type="chain" id="PRO_5042960928" description="F-box domain-containing protein" evidence="1">
    <location>
        <begin position="25"/>
        <end position="463"/>
    </location>
</feature>
<keyword evidence="1" id="KW-0732">Signal</keyword>
<dbReference type="SUPFAM" id="SSF81383">
    <property type="entry name" value="F-box domain"/>
    <property type="match status" value="1"/>
</dbReference>
<comment type="caution">
    <text evidence="3">The sequence shown here is derived from an EMBL/GenBank/DDBJ whole genome shotgun (WGS) entry which is preliminary data.</text>
</comment>
<feature type="domain" description="F-box" evidence="2">
    <location>
        <begin position="42"/>
        <end position="94"/>
    </location>
</feature>
<dbReference type="InterPro" id="IPR055411">
    <property type="entry name" value="LRR_FXL15/At3g58940/PEG3-like"/>
</dbReference>
<gene>
    <name evidence="3" type="ORF">RJT34_29176</name>
</gene>
<dbReference type="Gene3D" id="1.20.1280.50">
    <property type="match status" value="1"/>
</dbReference>
<reference evidence="3 4" key="1">
    <citation type="submission" date="2024-01" db="EMBL/GenBank/DDBJ databases">
        <title>The genomes of 5 underutilized Papilionoideae crops provide insights into root nodulation and disease resistance.</title>
        <authorList>
            <person name="Yuan L."/>
        </authorList>
    </citation>
    <scope>NUCLEOTIDE SEQUENCE [LARGE SCALE GENOMIC DNA]</scope>
    <source>
        <strain evidence="3">LY-2023</strain>
        <tissue evidence="3">Leaf</tissue>
    </source>
</reference>
<accession>A0AAN9FBS9</accession>
<dbReference type="InterPro" id="IPR050232">
    <property type="entry name" value="FBL13/AtMIF1-like"/>
</dbReference>
<dbReference type="InterPro" id="IPR001810">
    <property type="entry name" value="F-box_dom"/>
</dbReference>
<dbReference type="CDD" id="cd22160">
    <property type="entry name" value="F-box_AtFBL13-like"/>
    <property type="match status" value="1"/>
</dbReference>
<keyword evidence="4" id="KW-1185">Reference proteome</keyword>
<dbReference type="EMBL" id="JAYKXN010000007">
    <property type="protein sequence ID" value="KAK7272524.1"/>
    <property type="molecule type" value="Genomic_DNA"/>
</dbReference>
<dbReference type="Pfam" id="PF24758">
    <property type="entry name" value="LRR_At5g56370"/>
    <property type="match status" value="1"/>
</dbReference>
<proteinExistence type="predicted"/>
<dbReference type="SMART" id="SM00256">
    <property type="entry name" value="FBOX"/>
    <property type="match status" value="1"/>
</dbReference>
<dbReference type="PANTHER" id="PTHR31900">
    <property type="entry name" value="F-BOX/RNI SUPERFAMILY PROTEIN-RELATED"/>
    <property type="match status" value="1"/>
</dbReference>
<dbReference type="SMART" id="SM00579">
    <property type="entry name" value="FBD"/>
    <property type="match status" value="1"/>
</dbReference>